<proteinExistence type="predicted"/>
<accession>A0A1Y2IVB7</accession>
<name>A0A1Y2IVB7_TRAC3</name>
<evidence type="ECO:0000256" key="1">
    <source>
        <dbReference type="SAM" id="MobiDB-lite"/>
    </source>
</evidence>
<dbReference type="OrthoDB" id="10436655at2759"/>
<gene>
    <name evidence="2" type="ORF">PYCCODRAFT_1279866</name>
</gene>
<keyword evidence="3" id="KW-1185">Reference proteome</keyword>
<evidence type="ECO:0000313" key="2">
    <source>
        <dbReference type="EMBL" id="OSD05048.1"/>
    </source>
</evidence>
<sequence length="331" mass="35796">MSSNPHRIRFADHFMECPYDPSHPLIAPRITQNEELSLAEGQSPYAAPPRHVTTTLQPQFYQPAPPGTAPTTIWGYAAQPPTPHISPVALPAIPGGLQTGHGAVLAHSNRFINRRLSHSAAASPAQGMGAMLPASAAAHINSPATSQTSVGHPPAHINDTPSPASVGAPDLDGLHPGLHAFPLLWDVKRSPRLPLGALYGSDEYAFANAAKGCALRFYAGPDFMEEVRVGSEHREHPLQLRDVFTAILQYLWKERDDSAILPYHPFYQEALRARNSRRDSVWRSADFWPGTALYFRGLRAVHSSAAGVPVYVVLLDGNLPQGQPAAAPLRA</sequence>
<organism evidence="2 3">
    <name type="scientific">Trametes coccinea (strain BRFM310)</name>
    <name type="common">Pycnoporus coccineus</name>
    <dbReference type="NCBI Taxonomy" id="1353009"/>
    <lineage>
        <taxon>Eukaryota</taxon>
        <taxon>Fungi</taxon>
        <taxon>Dikarya</taxon>
        <taxon>Basidiomycota</taxon>
        <taxon>Agaricomycotina</taxon>
        <taxon>Agaricomycetes</taxon>
        <taxon>Polyporales</taxon>
        <taxon>Polyporaceae</taxon>
        <taxon>Trametes</taxon>
    </lineage>
</organism>
<evidence type="ECO:0000313" key="3">
    <source>
        <dbReference type="Proteomes" id="UP000193067"/>
    </source>
</evidence>
<protein>
    <submittedName>
        <fullName evidence="2">Uncharacterized protein</fullName>
    </submittedName>
</protein>
<dbReference type="EMBL" id="KZ084094">
    <property type="protein sequence ID" value="OSD05048.1"/>
    <property type="molecule type" value="Genomic_DNA"/>
</dbReference>
<dbReference type="Proteomes" id="UP000193067">
    <property type="component" value="Unassembled WGS sequence"/>
</dbReference>
<dbReference type="AlphaFoldDB" id="A0A1Y2IVB7"/>
<reference evidence="2 3" key="1">
    <citation type="journal article" date="2015" name="Biotechnol. Biofuels">
        <title>Enhanced degradation of softwood versus hardwood by the white-rot fungus Pycnoporus coccineus.</title>
        <authorList>
            <person name="Couturier M."/>
            <person name="Navarro D."/>
            <person name="Chevret D."/>
            <person name="Henrissat B."/>
            <person name="Piumi F."/>
            <person name="Ruiz-Duenas F.J."/>
            <person name="Martinez A.T."/>
            <person name="Grigoriev I.V."/>
            <person name="Riley R."/>
            <person name="Lipzen A."/>
            <person name="Berrin J.G."/>
            <person name="Master E.R."/>
            <person name="Rosso M.N."/>
        </authorList>
    </citation>
    <scope>NUCLEOTIDE SEQUENCE [LARGE SCALE GENOMIC DNA]</scope>
    <source>
        <strain evidence="2 3">BRFM310</strain>
    </source>
</reference>
<feature type="region of interest" description="Disordered" evidence="1">
    <location>
        <begin position="144"/>
        <end position="167"/>
    </location>
</feature>